<accession>A0A8J5FLG2</accession>
<feature type="transmembrane region" description="Helical" evidence="1">
    <location>
        <begin position="195"/>
        <end position="219"/>
    </location>
</feature>
<keyword evidence="1" id="KW-0472">Membrane</keyword>
<dbReference type="AlphaFoldDB" id="A0A8J5FLG2"/>
<dbReference type="EMBL" id="JACMSC010000015">
    <property type="protein sequence ID" value="KAG6486457.1"/>
    <property type="molecule type" value="Genomic_DNA"/>
</dbReference>
<dbReference type="PANTHER" id="PTHR46666:SF2">
    <property type="entry name" value="60S RIBOSOMAL L18A-LIKE PROTEIN"/>
    <property type="match status" value="1"/>
</dbReference>
<evidence type="ECO:0008006" key="4">
    <source>
        <dbReference type="Google" id="ProtNLM"/>
    </source>
</evidence>
<keyword evidence="1" id="KW-0812">Transmembrane</keyword>
<evidence type="ECO:0000256" key="1">
    <source>
        <dbReference type="SAM" id="Phobius"/>
    </source>
</evidence>
<keyword evidence="1" id="KW-1133">Transmembrane helix</keyword>
<proteinExistence type="predicted"/>
<organism evidence="2 3">
    <name type="scientific">Zingiber officinale</name>
    <name type="common">Ginger</name>
    <name type="synonym">Amomum zingiber</name>
    <dbReference type="NCBI Taxonomy" id="94328"/>
    <lineage>
        <taxon>Eukaryota</taxon>
        <taxon>Viridiplantae</taxon>
        <taxon>Streptophyta</taxon>
        <taxon>Embryophyta</taxon>
        <taxon>Tracheophyta</taxon>
        <taxon>Spermatophyta</taxon>
        <taxon>Magnoliopsida</taxon>
        <taxon>Liliopsida</taxon>
        <taxon>Zingiberales</taxon>
        <taxon>Zingiberaceae</taxon>
        <taxon>Zingiber</taxon>
    </lineage>
</organism>
<feature type="transmembrane region" description="Helical" evidence="1">
    <location>
        <begin position="231"/>
        <end position="254"/>
    </location>
</feature>
<reference evidence="2 3" key="1">
    <citation type="submission" date="2020-08" db="EMBL/GenBank/DDBJ databases">
        <title>Plant Genome Project.</title>
        <authorList>
            <person name="Zhang R.-G."/>
        </authorList>
    </citation>
    <scope>NUCLEOTIDE SEQUENCE [LARGE SCALE GENOMIC DNA]</scope>
    <source>
        <tissue evidence="2">Rhizome</tissue>
    </source>
</reference>
<comment type="caution">
    <text evidence="2">The sequence shown here is derived from an EMBL/GenBank/DDBJ whole genome shotgun (WGS) entry which is preliminary data.</text>
</comment>
<protein>
    <recommendedName>
        <fullName evidence="4">Ribosomal protein L18ae family</fullName>
    </recommendedName>
</protein>
<evidence type="ECO:0000313" key="2">
    <source>
        <dbReference type="EMBL" id="KAG6486457.1"/>
    </source>
</evidence>
<dbReference type="PANTHER" id="PTHR46666">
    <property type="entry name" value="60S RIBOSOMAL L18A-LIKE PROTEIN"/>
    <property type="match status" value="1"/>
</dbReference>
<keyword evidence="3" id="KW-1185">Reference proteome</keyword>
<sequence>MEFNSPSITEINITGIKYSCGEETRDPSSTATPLKNTTLLCVRDQNPSNPSRSSPSSAIFPAAEGLFPKFFRRSPASASRSLPPIFLTPRSGICLGWISSPSSRHTPFADGVILADSFLRCICALKSKSFLLFKRIKETDYCWHRILCNHGASSCLITGKSHDYTDRGGDYNLLGDENPQLTKFDKRLPCFGCGIGWSCLLLGCLCPLIWYCAAILYLCKYYDKDPRERSGLAACAIAALVCTILASIVVAIIFL</sequence>
<name>A0A8J5FLG2_ZINOF</name>
<evidence type="ECO:0000313" key="3">
    <source>
        <dbReference type="Proteomes" id="UP000734854"/>
    </source>
</evidence>
<dbReference type="Proteomes" id="UP000734854">
    <property type="component" value="Unassembled WGS sequence"/>
</dbReference>
<gene>
    <name evidence="2" type="ORF">ZIOFF_055032</name>
</gene>